<comment type="subcellular location">
    <subcellularLocation>
        <location evidence="1">Cell membrane</location>
        <topology evidence="1">Multi-pass membrane protein</topology>
    </subcellularLocation>
</comment>
<dbReference type="PANTHER" id="PTHR30250">
    <property type="entry name" value="PST FAMILY PREDICTED COLANIC ACID TRANSPORTER"/>
    <property type="match status" value="1"/>
</dbReference>
<keyword evidence="2" id="KW-1003">Cell membrane</keyword>
<feature type="transmembrane region" description="Helical" evidence="6">
    <location>
        <begin position="392"/>
        <end position="414"/>
    </location>
</feature>
<protein>
    <submittedName>
        <fullName evidence="7">Polysaccharide biosynthesis protein</fullName>
    </submittedName>
</protein>
<evidence type="ECO:0000256" key="2">
    <source>
        <dbReference type="ARBA" id="ARBA00022475"/>
    </source>
</evidence>
<feature type="transmembrane region" description="Helical" evidence="6">
    <location>
        <begin position="305"/>
        <end position="324"/>
    </location>
</feature>
<feature type="transmembrane region" description="Helical" evidence="6">
    <location>
        <begin position="45"/>
        <end position="64"/>
    </location>
</feature>
<name>A0A0E3SIE5_9EURY</name>
<dbReference type="PANTHER" id="PTHR30250:SF27">
    <property type="entry name" value="POLYSACCHARIDE BIOSYNTHESIS PROTEIN"/>
    <property type="match status" value="1"/>
</dbReference>
<evidence type="ECO:0000256" key="4">
    <source>
        <dbReference type="ARBA" id="ARBA00022989"/>
    </source>
</evidence>
<reference evidence="7 8" key="1">
    <citation type="submission" date="2014-07" db="EMBL/GenBank/DDBJ databases">
        <title>Methanogenic archaea and the global carbon cycle.</title>
        <authorList>
            <person name="Henriksen J.R."/>
            <person name="Luke J."/>
            <person name="Reinhart S."/>
            <person name="Benedict M.N."/>
            <person name="Youngblut N.D."/>
            <person name="Metcalf M.E."/>
            <person name="Whitaker R.J."/>
            <person name="Metcalf W.W."/>
        </authorList>
    </citation>
    <scope>NUCLEOTIDE SEQUENCE [LARGE SCALE GENOMIC DNA]</scope>
    <source>
        <strain evidence="7 8">HB-1</strain>
    </source>
</reference>
<accession>A0A0E3SIE5</accession>
<dbReference type="KEGG" id="mhor:MSHOH_3240"/>
<evidence type="ECO:0000256" key="3">
    <source>
        <dbReference type="ARBA" id="ARBA00022692"/>
    </source>
</evidence>
<dbReference type="CDD" id="cd13128">
    <property type="entry name" value="MATE_Wzx_like"/>
    <property type="match status" value="1"/>
</dbReference>
<proteinExistence type="predicted"/>
<feature type="transmembrane region" description="Helical" evidence="6">
    <location>
        <begin position="155"/>
        <end position="175"/>
    </location>
</feature>
<feature type="transmembrane region" description="Helical" evidence="6">
    <location>
        <begin position="254"/>
        <end position="274"/>
    </location>
</feature>
<feature type="transmembrane region" description="Helical" evidence="6">
    <location>
        <begin position="181"/>
        <end position="202"/>
    </location>
</feature>
<evidence type="ECO:0000256" key="5">
    <source>
        <dbReference type="ARBA" id="ARBA00023136"/>
    </source>
</evidence>
<sequence>MFNLKLSKMMKDIQWSFISLATTSLTHFLLRVLLGRELGPSGLGLYTLVFTIYMFGTQFATFGINSAMTKYIAEHNENLSKIKEFFSSGIIGSIVSGSVMGMLLYFLSGVVSTFIFHQLEMTDLLKLTAFCFPFIAMQKTVIGTLNGLREMKLYAILNIAQSLLIMVVSFAMVVVLNMGVIGAVLGFVIPTILVGLLSLIFIRNLFVAPTKLMTTVFREISWFGFYVVLANSIGMINTQVDTLMIGYFMKETDVGYYAVAIMLVQGITLLPQAVQAVTTPSIATYYGKGDFNNIQRLIKNTMLKVSAVIGCVSLVLAIFGRFLIPLIFKEEFLPAYLPMLTLLIGYSVYAAYASIGGCLASVGKVRIIFRIDAICAGLNTLLNIMLIPRFGLLGAASATSIALIFTALTNLYYIRRYSTEKTNQINNDSNSLKSNIV</sequence>
<feature type="transmembrane region" description="Helical" evidence="6">
    <location>
        <begin position="85"/>
        <end position="107"/>
    </location>
</feature>
<dbReference type="HOGENOM" id="CLU_022017_5_2_2"/>
<dbReference type="Proteomes" id="UP000033101">
    <property type="component" value="Chromosome"/>
</dbReference>
<evidence type="ECO:0000313" key="8">
    <source>
        <dbReference type="Proteomes" id="UP000033101"/>
    </source>
</evidence>
<evidence type="ECO:0000313" key="7">
    <source>
        <dbReference type="EMBL" id="AKB79723.1"/>
    </source>
</evidence>
<feature type="transmembrane region" description="Helical" evidence="6">
    <location>
        <begin position="367"/>
        <end position="386"/>
    </location>
</feature>
<feature type="transmembrane region" description="Helical" evidence="6">
    <location>
        <begin position="336"/>
        <end position="355"/>
    </location>
</feature>
<evidence type="ECO:0000256" key="1">
    <source>
        <dbReference type="ARBA" id="ARBA00004651"/>
    </source>
</evidence>
<dbReference type="Pfam" id="PF01943">
    <property type="entry name" value="Polysacc_synt"/>
    <property type="match status" value="1"/>
</dbReference>
<dbReference type="RefSeq" id="WP_048141544.1">
    <property type="nucleotide sequence ID" value="NZ_CP009516.1"/>
</dbReference>
<keyword evidence="4 6" id="KW-1133">Transmembrane helix</keyword>
<keyword evidence="3 6" id="KW-0812">Transmembrane</keyword>
<gene>
    <name evidence="7" type="ORF">MSHOH_3240</name>
</gene>
<dbReference type="GeneID" id="24832572"/>
<dbReference type="AlphaFoldDB" id="A0A0E3SIE5"/>
<organism evidence="7 8">
    <name type="scientific">Methanosarcina horonobensis HB-1 = JCM 15518</name>
    <dbReference type="NCBI Taxonomy" id="1434110"/>
    <lineage>
        <taxon>Archaea</taxon>
        <taxon>Methanobacteriati</taxon>
        <taxon>Methanobacteriota</taxon>
        <taxon>Stenosarchaea group</taxon>
        <taxon>Methanomicrobia</taxon>
        <taxon>Methanosarcinales</taxon>
        <taxon>Methanosarcinaceae</taxon>
        <taxon>Methanosarcina</taxon>
    </lineage>
</organism>
<dbReference type="OrthoDB" id="112053at2157"/>
<feature type="transmembrane region" description="Helical" evidence="6">
    <location>
        <begin position="223"/>
        <end position="248"/>
    </location>
</feature>
<dbReference type="InterPro" id="IPR002797">
    <property type="entry name" value="Polysacc_synth"/>
</dbReference>
<dbReference type="STRING" id="1434110.MSHOH_3240"/>
<dbReference type="InterPro" id="IPR050833">
    <property type="entry name" value="Poly_Biosynth_Transport"/>
</dbReference>
<dbReference type="GO" id="GO:0005886">
    <property type="term" value="C:plasma membrane"/>
    <property type="evidence" value="ECO:0007669"/>
    <property type="project" value="UniProtKB-SubCell"/>
</dbReference>
<keyword evidence="5 6" id="KW-0472">Membrane</keyword>
<dbReference type="PATRIC" id="fig|1434110.4.peg.4169"/>
<keyword evidence="8" id="KW-1185">Reference proteome</keyword>
<feature type="transmembrane region" description="Helical" evidence="6">
    <location>
        <begin position="127"/>
        <end position="148"/>
    </location>
</feature>
<dbReference type="EMBL" id="CP009516">
    <property type="protein sequence ID" value="AKB79723.1"/>
    <property type="molecule type" value="Genomic_DNA"/>
</dbReference>
<evidence type="ECO:0000256" key="6">
    <source>
        <dbReference type="SAM" id="Phobius"/>
    </source>
</evidence>